<gene>
    <name evidence="1" type="ORF">LP667_08640</name>
    <name evidence="2" type="ORF">LP667_08935</name>
    <name evidence="3" type="ORF">LPPLD21_01228</name>
</gene>
<dbReference type="Proteomes" id="UP000236162">
    <property type="component" value="Unassembled WGS sequence"/>
</dbReference>
<dbReference type="EMBL" id="CP032744">
    <property type="protein sequence ID" value="AYJ38879.1"/>
    <property type="molecule type" value="Genomic_DNA"/>
</dbReference>
<proteinExistence type="predicted"/>
<keyword evidence="4" id="KW-1185">Reference proteome</keyword>
<sequence length="131" mass="14467">MNGYKRMAKVLPKLWHDRVTITGVREVEDGPFTTTEDVVICENRPAKVVLSGLKTSEQSFYGTDLYDAKLIIDNGVKVAAGDLIAVTDVNGNVTQYKRASRGYTGYETHQEVAMVRDEKAKEVAANELGND</sequence>
<evidence type="ECO:0000313" key="1">
    <source>
        <dbReference type="EMBL" id="AYJ38879.1"/>
    </source>
</evidence>
<dbReference type="RefSeq" id="WP_056988259.1">
    <property type="nucleotide sequence ID" value="NZ_BDOR01000004.1"/>
</dbReference>
<dbReference type="EMBL" id="BDOR01000004">
    <property type="protein sequence ID" value="GBF01696.1"/>
    <property type="molecule type" value="Genomic_DNA"/>
</dbReference>
<name>A0AAD0TML6_9LACO</name>
<dbReference type="AlphaFoldDB" id="A0AAD0TML6"/>
<evidence type="ECO:0000313" key="4">
    <source>
        <dbReference type="Proteomes" id="UP000236162"/>
    </source>
</evidence>
<evidence type="ECO:0000313" key="3">
    <source>
        <dbReference type="EMBL" id="GBF01696.1"/>
    </source>
</evidence>
<dbReference type="Proteomes" id="UP000277896">
    <property type="component" value="Chromosome"/>
</dbReference>
<protein>
    <submittedName>
        <fullName evidence="3">Phage related protein</fullName>
    </submittedName>
</protein>
<accession>A0AAD0TML6</accession>
<evidence type="ECO:0000313" key="2">
    <source>
        <dbReference type="EMBL" id="AYJ38933.1"/>
    </source>
</evidence>
<reference evidence="1 5" key="2">
    <citation type="submission" date="2018-10" db="EMBL/GenBank/DDBJ databases">
        <title>Genome seuquencing of Lactobacillus species.</title>
        <authorList>
            <person name="Baek C."/>
            <person name="Yi H."/>
        </authorList>
    </citation>
    <scope>NUCLEOTIDE SEQUENCE [LARGE SCALE GENOMIC DNA]</scope>
    <source>
        <strain evidence="1 5">DSM 10667</strain>
    </source>
</reference>
<evidence type="ECO:0000313" key="5">
    <source>
        <dbReference type="Proteomes" id="UP000277896"/>
    </source>
</evidence>
<dbReference type="EMBL" id="CP032744">
    <property type="protein sequence ID" value="AYJ38933.1"/>
    <property type="molecule type" value="Genomic_DNA"/>
</dbReference>
<organism evidence="1 5">
    <name type="scientific">Lactiplantibacillus paraplantarum</name>
    <dbReference type="NCBI Taxonomy" id="60520"/>
    <lineage>
        <taxon>Bacteria</taxon>
        <taxon>Bacillati</taxon>
        <taxon>Bacillota</taxon>
        <taxon>Bacilli</taxon>
        <taxon>Lactobacillales</taxon>
        <taxon>Lactobacillaceae</taxon>
        <taxon>Lactiplantibacillus</taxon>
    </lineage>
</organism>
<reference evidence="3 4" key="1">
    <citation type="submission" date="2017-04" db="EMBL/GenBank/DDBJ databases">
        <title>In vitro and in silico characterization of Lactobacillus paraplantarum D2-1, a starter culture for soymilk fermentation.</title>
        <authorList>
            <person name="Endo A."/>
            <person name="Sasaki F."/>
            <person name="Maeno S."/>
            <person name="Kanesaki Y."/>
            <person name="Kubota E."/>
            <person name="Torres G.A."/>
            <person name="Tomita S."/>
            <person name="Nakagawa J."/>
        </authorList>
    </citation>
    <scope>NUCLEOTIDE SEQUENCE [LARGE SCALE GENOMIC DNA]</scope>
    <source>
        <strain evidence="3 4">D2-1</strain>
    </source>
</reference>